<evidence type="ECO:0000313" key="1">
    <source>
        <dbReference type="EMBL" id="OGY92002.1"/>
    </source>
</evidence>
<gene>
    <name evidence="1" type="ORF">A3B31_03350</name>
</gene>
<accession>A0A1G2BSH4</accession>
<dbReference type="AlphaFoldDB" id="A0A1G2BSH4"/>
<proteinExistence type="predicted"/>
<dbReference type="Gene3D" id="3.40.50.2020">
    <property type="match status" value="1"/>
</dbReference>
<comment type="caution">
    <text evidence="1">The sequence shown here is derived from an EMBL/GenBank/DDBJ whole genome shotgun (WGS) entry which is preliminary data.</text>
</comment>
<evidence type="ECO:0000313" key="2">
    <source>
        <dbReference type="Proteomes" id="UP000177349"/>
    </source>
</evidence>
<name>A0A1G2BSH4_9BACT</name>
<reference evidence="1 2" key="1">
    <citation type="journal article" date="2016" name="Nat. Commun.">
        <title>Thousands of microbial genomes shed light on interconnected biogeochemical processes in an aquifer system.</title>
        <authorList>
            <person name="Anantharaman K."/>
            <person name="Brown C.T."/>
            <person name="Hug L.A."/>
            <person name="Sharon I."/>
            <person name="Castelle C.J."/>
            <person name="Probst A.J."/>
            <person name="Thomas B.C."/>
            <person name="Singh A."/>
            <person name="Wilkins M.J."/>
            <person name="Karaoz U."/>
            <person name="Brodie E.L."/>
            <person name="Williams K.H."/>
            <person name="Hubbard S.S."/>
            <person name="Banfield J.F."/>
        </authorList>
    </citation>
    <scope>NUCLEOTIDE SEQUENCE [LARGE SCALE GENOMIC DNA]</scope>
</reference>
<organism evidence="1 2">
    <name type="scientific">Candidatus Komeilibacteria bacterium RIFCSPLOWO2_01_FULL_53_11</name>
    <dbReference type="NCBI Taxonomy" id="1798552"/>
    <lineage>
        <taxon>Bacteria</taxon>
        <taxon>Candidatus Komeiliibacteriota</taxon>
    </lineage>
</organism>
<sequence>MLPPLFNPEYVLALTDVTKLSVKNFDRLLTPDEVTYIYRQCGAFWEYDGNPDTPHVESLSGLHLDWFVNSHYVLSHTNLCQLFAQQAIRAMRQYDGSIAWALGSSTAASDFSKDVANALEARHDVFGVGADNAQIWKGPLIGRHEVICQFEELMTRATATNAVRAGLRAAHPYELTFAPFVFTIIHRSEIEEIEGSKVLSLVHYPSRCWKPEDCPPCKQGSKAILAKGANWQRLKKGYIGEPCKECGQFTVVRCGAAVKCLSCGATSGCS</sequence>
<dbReference type="InterPro" id="IPR029057">
    <property type="entry name" value="PRTase-like"/>
</dbReference>
<protein>
    <submittedName>
        <fullName evidence="1">Uncharacterized protein</fullName>
    </submittedName>
</protein>
<dbReference type="Proteomes" id="UP000177349">
    <property type="component" value="Unassembled WGS sequence"/>
</dbReference>
<dbReference type="EMBL" id="MHKN01000027">
    <property type="protein sequence ID" value="OGY92002.1"/>
    <property type="molecule type" value="Genomic_DNA"/>
</dbReference>